<dbReference type="InParanoid" id="A0A5J5ERN2"/>
<sequence>MASLFSNSSWSVSSIPNLASKVFLVTGGTAGIGFGITANLLAHNAERVYMLSEQPQHGHLAKEELAKYGDASKVEYINCDLRDLKQVEKTAKDLRDKLSRLDALVCNAGIGVGKYGVSKDGIDTHFQINHLAQMHLILQLLPLIEKTAEEHEDARIVVQSSSLHSMAPSSTKFETLDEINKDIGPSYLYNRSKLAQILFIREFVQRLKDRKLGTSGGKNIFANATHPGAVNTTQPDQGEEAYGLLGKVIGSTVRPFMKDPIKEGCLSSLFAATSPDIKKEGITGQYITPPSKVTEPSKQAQSQELIDNLWALSEKLLKEKLA</sequence>
<accession>A0A5J5ERN2</accession>
<evidence type="ECO:0000256" key="2">
    <source>
        <dbReference type="SAM" id="Coils"/>
    </source>
</evidence>
<dbReference type="Pfam" id="PF00106">
    <property type="entry name" value="adh_short"/>
    <property type="match status" value="1"/>
</dbReference>
<keyword evidence="1" id="KW-0560">Oxidoreductase</keyword>
<dbReference type="PRINTS" id="PR00081">
    <property type="entry name" value="GDHRDH"/>
</dbReference>
<evidence type="ECO:0000313" key="4">
    <source>
        <dbReference type="Proteomes" id="UP000326924"/>
    </source>
</evidence>
<keyword evidence="2" id="KW-0175">Coiled coil</keyword>
<protein>
    <recommendedName>
        <fullName evidence="5">NAD(P)-binding protein</fullName>
    </recommendedName>
</protein>
<dbReference type="SUPFAM" id="SSF51735">
    <property type="entry name" value="NAD(P)-binding Rossmann-fold domains"/>
    <property type="match status" value="1"/>
</dbReference>
<feature type="coiled-coil region" evidence="2">
    <location>
        <begin position="77"/>
        <end position="104"/>
    </location>
</feature>
<comment type="caution">
    <text evidence="3">The sequence shown here is derived from an EMBL/GenBank/DDBJ whole genome shotgun (WGS) entry which is preliminary data.</text>
</comment>
<dbReference type="AlphaFoldDB" id="A0A5J5ERN2"/>
<organism evidence="3 4">
    <name type="scientific">Sphaerosporella brunnea</name>
    <dbReference type="NCBI Taxonomy" id="1250544"/>
    <lineage>
        <taxon>Eukaryota</taxon>
        <taxon>Fungi</taxon>
        <taxon>Dikarya</taxon>
        <taxon>Ascomycota</taxon>
        <taxon>Pezizomycotina</taxon>
        <taxon>Pezizomycetes</taxon>
        <taxon>Pezizales</taxon>
        <taxon>Pyronemataceae</taxon>
        <taxon>Sphaerosporella</taxon>
    </lineage>
</organism>
<dbReference type="Proteomes" id="UP000326924">
    <property type="component" value="Unassembled WGS sequence"/>
</dbReference>
<dbReference type="InterPro" id="IPR036291">
    <property type="entry name" value="NAD(P)-bd_dom_sf"/>
</dbReference>
<name>A0A5J5ERN2_9PEZI</name>
<dbReference type="InterPro" id="IPR002347">
    <property type="entry name" value="SDR_fam"/>
</dbReference>
<dbReference type="EMBL" id="VXIS01000147">
    <property type="protein sequence ID" value="KAA8900920.1"/>
    <property type="molecule type" value="Genomic_DNA"/>
</dbReference>
<reference evidence="3 4" key="1">
    <citation type="submission" date="2019-09" db="EMBL/GenBank/DDBJ databases">
        <title>Draft genome of the ectomycorrhizal ascomycete Sphaerosporella brunnea.</title>
        <authorList>
            <consortium name="DOE Joint Genome Institute"/>
            <person name="Benucci G.M."/>
            <person name="Marozzi G."/>
            <person name="Antonielli L."/>
            <person name="Sanchez S."/>
            <person name="Marco P."/>
            <person name="Wang X."/>
            <person name="Falini L.B."/>
            <person name="Barry K."/>
            <person name="Haridas S."/>
            <person name="Lipzen A."/>
            <person name="Labutti K."/>
            <person name="Grigoriev I.V."/>
            <person name="Murat C."/>
            <person name="Martin F."/>
            <person name="Albertini E."/>
            <person name="Donnini D."/>
            <person name="Bonito G."/>
        </authorList>
    </citation>
    <scope>NUCLEOTIDE SEQUENCE [LARGE SCALE GENOMIC DNA]</scope>
    <source>
        <strain evidence="3 4">Sb_GMNB300</strain>
    </source>
</reference>
<gene>
    <name evidence="3" type="ORF">FN846DRAFT_957665</name>
</gene>
<dbReference type="OrthoDB" id="191139at2759"/>
<evidence type="ECO:0008006" key="5">
    <source>
        <dbReference type="Google" id="ProtNLM"/>
    </source>
</evidence>
<evidence type="ECO:0000313" key="3">
    <source>
        <dbReference type="EMBL" id="KAA8900920.1"/>
    </source>
</evidence>
<evidence type="ECO:0000256" key="1">
    <source>
        <dbReference type="ARBA" id="ARBA00023002"/>
    </source>
</evidence>
<keyword evidence="4" id="KW-1185">Reference proteome</keyword>
<dbReference type="PANTHER" id="PTHR43157">
    <property type="entry name" value="PHOSPHATIDYLINOSITOL-GLYCAN BIOSYNTHESIS CLASS F PROTEIN-RELATED"/>
    <property type="match status" value="1"/>
</dbReference>
<proteinExistence type="predicted"/>
<dbReference type="GO" id="GO:0016491">
    <property type="term" value="F:oxidoreductase activity"/>
    <property type="evidence" value="ECO:0007669"/>
    <property type="project" value="UniProtKB-KW"/>
</dbReference>
<dbReference type="Gene3D" id="3.40.50.720">
    <property type="entry name" value="NAD(P)-binding Rossmann-like Domain"/>
    <property type="match status" value="1"/>
</dbReference>
<dbReference type="PANTHER" id="PTHR43157:SF31">
    <property type="entry name" value="PHOSPHATIDYLINOSITOL-GLYCAN BIOSYNTHESIS CLASS F PROTEIN"/>
    <property type="match status" value="1"/>
</dbReference>